<feature type="non-terminal residue" evidence="1">
    <location>
        <position position="1"/>
    </location>
</feature>
<organism evidence="1 2">
    <name type="scientific">Punica granatum</name>
    <name type="common">Pomegranate</name>
    <dbReference type="NCBI Taxonomy" id="22663"/>
    <lineage>
        <taxon>Eukaryota</taxon>
        <taxon>Viridiplantae</taxon>
        <taxon>Streptophyta</taxon>
        <taxon>Embryophyta</taxon>
        <taxon>Tracheophyta</taxon>
        <taxon>Spermatophyta</taxon>
        <taxon>Magnoliopsida</taxon>
        <taxon>eudicotyledons</taxon>
        <taxon>Gunneridae</taxon>
        <taxon>Pentapetalae</taxon>
        <taxon>rosids</taxon>
        <taxon>malvids</taxon>
        <taxon>Myrtales</taxon>
        <taxon>Lythraceae</taxon>
        <taxon>Punica</taxon>
    </lineage>
</organism>
<sequence>QLSRTNPKADRSSSRLRFGISVLSLTSLKRSFHSVTISFETGDLDRSVRVERNSISVETCSCGRARGRTLGWLV</sequence>
<gene>
    <name evidence="1" type="ORF">CRG98_049435</name>
</gene>
<dbReference type="AlphaFoldDB" id="A0A2I0HER0"/>
<comment type="caution">
    <text evidence="1">The sequence shown here is derived from an EMBL/GenBank/DDBJ whole genome shotgun (WGS) entry which is preliminary data.</text>
</comment>
<keyword evidence="2" id="KW-1185">Reference proteome</keyword>
<evidence type="ECO:0000313" key="1">
    <source>
        <dbReference type="EMBL" id="PKI18291.1"/>
    </source>
</evidence>
<evidence type="ECO:0000313" key="2">
    <source>
        <dbReference type="Proteomes" id="UP000233551"/>
    </source>
</evidence>
<proteinExistence type="predicted"/>
<dbReference type="Proteomes" id="UP000233551">
    <property type="component" value="Unassembled WGS sequence"/>
</dbReference>
<name>A0A2I0HER0_PUNGR</name>
<reference evidence="1 2" key="1">
    <citation type="submission" date="2017-11" db="EMBL/GenBank/DDBJ databases">
        <title>De-novo sequencing of pomegranate (Punica granatum L.) genome.</title>
        <authorList>
            <person name="Akparov Z."/>
            <person name="Amiraslanov A."/>
            <person name="Hajiyeva S."/>
            <person name="Abbasov M."/>
            <person name="Kaur K."/>
            <person name="Hamwieh A."/>
            <person name="Solovyev V."/>
            <person name="Salamov A."/>
            <person name="Braich B."/>
            <person name="Kosarev P."/>
            <person name="Mahmoud A."/>
            <person name="Hajiyev E."/>
            <person name="Babayeva S."/>
            <person name="Izzatullayeva V."/>
            <person name="Mammadov A."/>
            <person name="Mammadov A."/>
            <person name="Sharifova S."/>
            <person name="Ojaghi J."/>
            <person name="Eynullazada K."/>
            <person name="Bayramov B."/>
            <person name="Abdulazimova A."/>
            <person name="Shahmuradov I."/>
        </authorList>
    </citation>
    <scope>NUCLEOTIDE SEQUENCE [LARGE SCALE GENOMIC DNA]</scope>
    <source>
        <strain evidence="2">cv. AG2017</strain>
        <tissue evidence="1">Leaf</tissue>
    </source>
</reference>
<protein>
    <submittedName>
        <fullName evidence="1">Uncharacterized protein</fullName>
    </submittedName>
</protein>
<dbReference type="EMBL" id="PGOL01039793">
    <property type="protein sequence ID" value="PKI18291.1"/>
    <property type="molecule type" value="Genomic_DNA"/>
</dbReference>
<accession>A0A2I0HER0</accession>